<dbReference type="PhylomeDB" id="A7RMK4"/>
<dbReference type="HOGENOM" id="CLU_072172_1_0_1"/>
<dbReference type="eggNOG" id="ENOG502QQ0N">
    <property type="taxonomic scope" value="Eukaryota"/>
</dbReference>
<keyword evidence="4" id="KW-0970">Cilium biogenesis/degradation</keyword>
<comment type="similarity">
    <text evidence="7">Belongs to the CIBAR family.</text>
</comment>
<accession>A7RMK4</accession>
<feature type="region of interest" description="Disordered" evidence="8">
    <location>
        <begin position="306"/>
        <end position="326"/>
    </location>
</feature>
<dbReference type="AlphaFoldDB" id="A7RMK4"/>
<keyword evidence="5" id="KW-0206">Cytoskeleton</keyword>
<gene>
    <name evidence="9" type="ORF">NEMVEDRAFT_v1g199314</name>
</gene>
<dbReference type="GO" id="GO:0035869">
    <property type="term" value="C:ciliary transition zone"/>
    <property type="evidence" value="ECO:0000318"/>
    <property type="project" value="GO_Central"/>
</dbReference>
<evidence type="ECO:0000256" key="3">
    <source>
        <dbReference type="ARBA" id="ARBA00022490"/>
    </source>
</evidence>
<evidence type="ECO:0000256" key="5">
    <source>
        <dbReference type="ARBA" id="ARBA00023212"/>
    </source>
</evidence>
<proteinExistence type="inferred from homology"/>
<evidence type="ECO:0000313" key="10">
    <source>
        <dbReference type="Proteomes" id="UP000001593"/>
    </source>
</evidence>
<name>A7RMK4_NEMVE</name>
<keyword evidence="3" id="KW-0963">Cytoplasm</keyword>
<evidence type="ECO:0000313" key="9">
    <source>
        <dbReference type="EMBL" id="EDO47361.1"/>
    </source>
</evidence>
<evidence type="ECO:0000256" key="1">
    <source>
        <dbReference type="ARBA" id="ARBA00004138"/>
    </source>
</evidence>
<evidence type="ECO:0000256" key="6">
    <source>
        <dbReference type="ARBA" id="ARBA00023273"/>
    </source>
</evidence>
<comment type="subcellular location">
    <subcellularLocation>
        <location evidence="1">Cell projection</location>
        <location evidence="1">Cilium</location>
    </subcellularLocation>
    <subcellularLocation>
        <location evidence="2">Cytoplasm</location>
        <location evidence="2">Cytoskeleton</location>
    </subcellularLocation>
</comment>
<dbReference type="SUPFAM" id="SSF103657">
    <property type="entry name" value="BAR/IMD domain-like"/>
    <property type="match status" value="1"/>
</dbReference>
<evidence type="ECO:0000256" key="4">
    <source>
        <dbReference type="ARBA" id="ARBA00022794"/>
    </source>
</evidence>
<dbReference type="EMBL" id="DS469520">
    <property type="protein sequence ID" value="EDO47361.1"/>
    <property type="molecule type" value="Genomic_DNA"/>
</dbReference>
<dbReference type="GO" id="GO:0036064">
    <property type="term" value="C:ciliary basal body"/>
    <property type="evidence" value="ECO:0000318"/>
    <property type="project" value="GO_Central"/>
</dbReference>
<dbReference type="Pfam" id="PF06730">
    <property type="entry name" value="FAM92"/>
    <property type="match status" value="2"/>
</dbReference>
<evidence type="ECO:0000256" key="2">
    <source>
        <dbReference type="ARBA" id="ARBA00004245"/>
    </source>
</evidence>
<dbReference type="InterPro" id="IPR009602">
    <property type="entry name" value="CBAR/FAM92"/>
</dbReference>
<dbReference type="STRING" id="45351.A7RMK4"/>
<reference evidence="9 10" key="1">
    <citation type="journal article" date="2007" name="Science">
        <title>Sea anemone genome reveals ancestral eumetazoan gene repertoire and genomic organization.</title>
        <authorList>
            <person name="Putnam N.H."/>
            <person name="Srivastava M."/>
            <person name="Hellsten U."/>
            <person name="Dirks B."/>
            <person name="Chapman J."/>
            <person name="Salamov A."/>
            <person name="Terry A."/>
            <person name="Shapiro H."/>
            <person name="Lindquist E."/>
            <person name="Kapitonov V.V."/>
            <person name="Jurka J."/>
            <person name="Genikhovich G."/>
            <person name="Grigoriev I.V."/>
            <person name="Lucas S.M."/>
            <person name="Steele R.E."/>
            <person name="Finnerty J.R."/>
            <person name="Technau U."/>
            <person name="Martindale M.Q."/>
            <person name="Rokhsar D.S."/>
        </authorList>
    </citation>
    <scope>NUCLEOTIDE SEQUENCE [LARGE SCALE GENOMIC DNA]</scope>
    <source>
        <strain evidence="10">CH2 X CH6</strain>
    </source>
</reference>
<evidence type="ECO:0000256" key="7">
    <source>
        <dbReference type="ARBA" id="ARBA00029449"/>
    </source>
</evidence>
<evidence type="ECO:0000256" key="8">
    <source>
        <dbReference type="SAM" id="MobiDB-lite"/>
    </source>
</evidence>
<dbReference type="InterPro" id="IPR035590">
    <property type="entry name" value="BAR_CBAR1/2"/>
</dbReference>
<dbReference type="InterPro" id="IPR027267">
    <property type="entry name" value="AH/BAR_dom_sf"/>
</dbReference>
<protein>
    <submittedName>
        <fullName evidence="9">Uncharacterized protein</fullName>
    </submittedName>
</protein>
<sequence length="326" mass="36586">MKKSSGSSSSELRAEARVRDHELKVITDRIALVEKHFALFHKDMVAYCASLEGLRDKSTKFSAAVEAYAEEEFPAVRGGLQAVAENVATVQDYLSSQIDFLLNKVAQPLSLYTTDCKHARDYMKGTMVSRNKEIAKLKALDKVRAKDPNNKKIVSFIDLFYSFPKVTGKYQIDEGITKFIIVLAKPFAAELEQELQKSAVDANRSRQTMIEQMTAFEKKKIEDIKTIFGNYFHGQMMYHAKALEINTLAFQNLMKIDEEQDLEAFQTALHPSSMPSRLDVVKYGSQNSLQRFGSQGSLEGSQLSLNRTNQSFQSQGTLNDTGGSGY</sequence>
<dbReference type="Gene3D" id="1.20.1270.60">
    <property type="entry name" value="Arfaptin homology (AH) domain/BAR domain"/>
    <property type="match status" value="1"/>
</dbReference>
<keyword evidence="10" id="KW-1185">Reference proteome</keyword>
<organism evidence="9 10">
    <name type="scientific">Nematostella vectensis</name>
    <name type="common">Starlet sea anemone</name>
    <dbReference type="NCBI Taxonomy" id="45351"/>
    <lineage>
        <taxon>Eukaryota</taxon>
        <taxon>Metazoa</taxon>
        <taxon>Cnidaria</taxon>
        <taxon>Anthozoa</taxon>
        <taxon>Hexacorallia</taxon>
        <taxon>Actiniaria</taxon>
        <taxon>Edwardsiidae</taxon>
        <taxon>Nematostella</taxon>
    </lineage>
</organism>
<dbReference type="PANTHER" id="PTHR21223">
    <property type="entry name" value="CBY1-INTERACTING BAR DOMAIN-CONTAINING PROTEIN HOMOLOG"/>
    <property type="match status" value="1"/>
</dbReference>
<keyword evidence="6" id="KW-0966">Cell projection</keyword>
<dbReference type="InParanoid" id="A7RMK4"/>
<dbReference type="CDD" id="cd07598">
    <property type="entry name" value="BAR_FAM92"/>
    <property type="match status" value="1"/>
</dbReference>
<dbReference type="PANTHER" id="PTHR21223:SF2">
    <property type="entry name" value="CBY1-INTERACTING BAR DOMAIN-CONTAINING PROTEIN HOMOLOG"/>
    <property type="match status" value="1"/>
</dbReference>
<dbReference type="OMA" id="MNDRINF"/>
<dbReference type="Proteomes" id="UP000001593">
    <property type="component" value="Unassembled WGS sequence"/>
</dbReference>
<dbReference type="GO" id="GO:0060271">
    <property type="term" value="P:cilium assembly"/>
    <property type="evidence" value="ECO:0000318"/>
    <property type="project" value="GO_Central"/>
</dbReference>